<evidence type="ECO:0000256" key="2">
    <source>
        <dbReference type="SAM" id="MobiDB-lite"/>
    </source>
</evidence>
<evidence type="ECO:0000313" key="6">
    <source>
        <dbReference type="Proteomes" id="UP001633002"/>
    </source>
</evidence>
<dbReference type="SMART" id="SM00343">
    <property type="entry name" value="ZnF_C2HC"/>
    <property type="match status" value="2"/>
</dbReference>
<keyword evidence="1" id="KW-0863">Zinc-finger</keyword>
<feature type="domain" description="CCHC-type" evidence="4">
    <location>
        <begin position="86"/>
        <end position="101"/>
    </location>
</feature>
<dbReference type="PANTHER" id="PTHR33067">
    <property type="entry name" value="RNA-DIRECTED DNA POLYMERASE-RELATED"/>
    <property type="match status" value="1"/>
</dbReference>
<feature type="compositionally biased region" description="Basic residues" evidence="2">
    <location>
        <begin position="248"/>
        <end position="257"/>
    </location>
</feature>
<gene>
    <name evidence="5" type="ORF">R1sor_011913</name>
</gene>
<evidence type="ECO:0000259" key="4">
    <source>
        <dbReference type="PROSITE" id="PS50158"/>
    </source>
</evidence>
<keyword evidence="1" id="KW-0479">Metal-binding</keyword>
<feature type="transmembrane region" description="Helical" evidence="3">
    <location>
        <begin position="478"/>
        <end position="498"/>
    </location>
</feature>
<feature type="region of interest" description="Disordered" evidence="2">
    <location>
        <begin position="222"/>
        <end position="289"/>
    </location>
</feature>
<dbReference type="InterPro" id="IPR021109">
    <property type="entry name" value="Peptidase_aspartic_dom_sf"/>
</dbReference>
<keyword evidence="3" id="KW-0472">Membrane</keyword>
<feature type="compositionally biased region" description="Basic and acidic residues" evidence="2">
    <location>
        <begin position="277"/>
        <end position="289"/>
    </location>
</feature>
<dbReference type="CDD" id="cd00303">
    <property type="entry name" value="retropepsin_like"/>
    <property type="match status" value="1"/>
</dbReference>
<dbReference type="Pfam" id="PF00098">
    <property type="entry name" value="zf-CCHC"/>
    <property type="match status" value="1"/>
</dbReference>
<dbReference type="Gene3D" id="4.10.60.10">
    <property type="entry name" value="Zinc finger, CCHC-type"/>
    <property type="match status" value="1"/>
</dbReference>
<evidence type="ECO:0000256" key="1">
    <source>
        <dbReference type="PROSITE-ProRule" id="PRU00047"/>
    </source>
</evidence>
<feature type="compositionally biased region" description="Basic and acidic residues" evidence="2">
    <location>
        <begin position="305"/>
        <end position="315"/>
    </location>
</feature>
<evidence type="ECO:0000256" key="3">
    <source>
        <dbReference type="SAM" id="Phobius"/>
    </source>
</evidence>
<dbReference type="PANTHER" id="PTHR33067:SF9">
    <property type="entry name" value="RNA-DIRECTED DNA POLYMERASE"/>
    <property type="match status" value="1"/>
</dbReference>
<dbReference type="SUPFAM" id="SSF50630">
    <property type="entry name" value="Acid proteases"/>
    <property type="match status" value="1"/>
</dbReference>
<evidence type="ECO:0000313" key="5">
    <source>
        <dbReference type="EMBL" id="KAL3697837.1"/>
    </source>
</evidence>
<dbReference type="PROSITE" id="PS50158">
    <property type="entry name" value="ZF_CCHC"/>
    <property type="match status" value="1"/>
</dbReference>
<dbReference type="AlphaFoldDB" id="A0ABD3I507"/>
<keyword evidence="1" id="KW-0862">Zinc</keyword>
<feature type="compositionally biased region" description="Polar residues" evidence="2">
    <location>
        <begin position="316"/>
        <end position="325"/>
    </location>
</feature>
<proteinExistence type="predicted"/>
<accession>A0ABD3I507</accession>
<name>A0ABD3I507_9MARC</name>
<dbReference type="GO" id="GO:0008270">
    <property type="term" value="F:zinc ion binding"/>
    <property type="evidence" value="ECO:0007669"/>
    <property type="project" value="UniProtKB-KW"/>
</dbReference>
<keyword evidence="6" id="KW-1185">Reference proteome</keyword>
<reference evidence="5 6" key="1">
    <citation type="submission" date="2024-09" db="EMBL/GenBank/DDBJ databases">
        <title>Chromosome-scale assembly of Riccia sorocarpa.</title>
        <authorList>
            <person name="Paukszto L."/>
        </authorList>
    </citation>
    <scope>NUCLEOTIDE SEQUENCE [LARGE SCALE GENOMIC DNA]</scope>
    <source>
        <strain evidence="5">LP-2024</strain>
        <tissue evidence="5">Aerial parts of the thallus</tissue>
    </source>
</reference>
<dbReference type="EMBL" id="JBJQOH010000002">
    <property type="protein sequence ID" value="KAL3697837.1"/>
    <property type="molecule type" value="Genomic_DNA"/>
</dbReference>
<dbReference type="InterPro" id="IPR036875">
    <property type="entry name" value="Znf_CCHC_sf"/>
</dbReference>
<keyword evidence="3" id="KW-1133">Transmembrane helix</keyword>
<dbReference type="SUPFAM" id="SSF57756">
    <property type="entry name" value="Retrovirus zinc finger-like domains"/>
    <property type="match status" value="1"/>
</dbReference>
<feature type="compositionally biased region" description="Basic residues" evidence="2">
    <location>
        <begin position="222"/>
        <end position="231"/>
    </location>
</feature>
<feature type="compositionally biased region" description="Basic and acidic residues" evidence="2">
    <location>
        <begin position="258"/>
        <end position="268"/>
    </location>
</feature>
<comment type="caution">
    <text evidence="5">The sequence shown here is derived from an EMBL/GenBank/DDBJ whole genome shotgun (WGS) entry which is preliminary data.</text>
</comment>
<protein>
    <recommendedName>
        <fullName evidence="4">CCHC-type domain-containing protein</fullName>
    </recommendedName>
</protein>
<feature type="region of interest" description="Disordered" evidence="2">
    <location>
        <begin position="305"/>
        <end position="335"/>
    </location>
</feature>
<dbReference type="Gene3D" id="2.40.70.10">
    <property type="entry name" value="Acid Proteases"/>
    <property type="match status" value="1"/>
</dbReference>
<sequence length="623" mass="69203">MPKAPASQSVNWLGETDESQEVIYSMGENPFEDQVYDVQAISKTQIPHFAPQRYAPAEYAVTRPVQTSMRFIPGPTPLSRGSSIVCYNCGEEGHISTNCRNPRKQVDYIPVCSNCKELGHTVPLCSKPLAPKPVPQYVDTHGASTSGSKSYGKDVQVQQVTVENTPLMDSSLTVQVAPLPYHSNKSSVKDKQIHFNPHVIEIPPDEGWPDESEIDVCMVTRSKAKRDKQKKVSSNSDSSDAAKEKKKAEKRNKKAAKKKEAEEQKKDIQPVTTTTAKDPDYDRDHPKYFKDDILGEVTAMLKEELGKSDEAKPEQSVKSLENDSQGKALPSAEHSLQFSVPPVTAKDDYSFLADLAKSPANITLLQLLANNPHYAKQMIQWGKNKKRSRTATRKKSSLPSTQVKMGLDVFKIEEDDHGAQEIDVVIDGSVIKDVPVDSGSGINIMTEDTAHALGFTKFEPCNTYLRMANQTKSTPIGMIRNVSTIIGGVLFFLNYVILQPECKMGFEVLIGRPWLYMAKVKTNWQKRTFSFKSIAGTAVKRVTISWGRPLPQGGKSSDDEGYTSDQSSYYDEEVSSTGVFFVNDEKQFGTDTLDSWSDDLSCETGSSQEDCKKSRFYKAVLDL</sequence>
<organism evidence="5 6">
    <name type="scientific">Riccia sorocarpa</name>
    <dbReference type="NCBI Taxonomy" id="122646"/>
    <lineage>
        <taxon>Eukaryota</taxon>
        <taxon>Viridiplantae</taxon>
        <taxon>Streptophyta</taxon>
        <taxon>Embryophyta</taxon>
        <taxon>Marchantiophyta</taxon>
        <taxon>Marchantiopsida</taxon>
        <taxon>Marchantiidae</taxon>
        <taxon>Marchantiales</taxon>
        <taxon>Ricciaceae</taxon>
        <taxon>Riccia</taxon>
    </lineage>
</organism>
<dbReference type="InterPro" id="IPR001878">
    <property type="entry name" value="Znf_CCHC"/>
</dbReference>
<keyword evidence="3" id="KW-0812">Transmembrane</keyword>
<dbReference type="Proteomes" id="UP001633002">
    <property type="component" value="Unassembled WGS sequence"/>
</dbReference>